<protein>
    <submittedName>
        <fullName evidence="1">Uncharacterized protein</fullName>
    </submittedName>
</protein>
<accession>A0A2P2NMT3</accession>
<evidence type="ECO:0000313" key="1">
    <source>
        <dbReference type="EMBL" id="MBX43756.1"/>
    </source>
</evidence>
<reference evidence="1" key="1">
    <citation type="submission" date="2018-02" db="EMBL/GenBank/DDBJ databases">
        <title>Rhizophora mucronata_Transcriptome.</title>
        <authorList>
            <person name="Meera S.P."/>
            <person name="Sreeshan A."/>
            <person name="Augustine A."/>
        </authorList>
    </citation>
    <scope>NUCLEOTIDE SEQUENCE</scope>
    <source>
        <tissue evidence="1">Leaf</tissue>
    </source>
</reference>
<proteinExistence type="predicted"/>
<organism evidence="1">
    <name type="scientific">Rhizophora mucronata</name>
    <name type="common">Asiatic mangrove</name>
    <dbReference type="NCBI Taxonomy" id="61149"/>
    <lineage>
        <taxon>Eukaryota</taxon>
        <taxon>Viridiplantae</taxon>
        <taxon>Streptophyta</taxon>
        <taxon>Embryophyta</taxon>
        <taxon>Tracheophyta</taxon>
        <taxon>Spermatophyta</taxon>
        <taxon>Magnoliopsida</taxon>
        <taxon>eudicotyledons</taxon>
        <taxon>Gunneridae</taxon>
        <taxon>Pentapetalae</taxon>
        <taxon>rosids</taxon>
        <taxon>fabids</taxon>
        <taxon>Malpighiales</taxon>
        <taxon>Rhizophoraceae</taxon>
        <taxon>Rhizophora</taxon>
    </lineage>
</organism>
<dbReference type="AlphaFoldDB" id="A0A2P2NMT3"/>
<name>A0A2P2NMT3_RHIMU</name>
<dbReference type="EMBL" id="GGEC01063272">
    <property type="protein sequence ID" value="MBX43756.1"/>
    <property type="molecule type" value="Transcribed_RNA"/>
</dbReference>
<sequence>MNRCMYMKQKVSTRIANIGKQRRTSQMQGSSWSLWHSWGM</sequence>